<dbReference type="Proteomes" id="UP001197735">
    <property type="component" value="Unassembled WGS sequence"/>
</dbReference>
<dbReference type="InterPro" id="IPR036388">
    <property type="entry name" value="WH-like_DNA-bd_sf"/>
</dbReference>
<gene>
    <name evidence="3" type="ORF">KZP06_06350</name>
</gene>
<organism evidence="3 4">
    <name type="scientific">Bifidobacterium pseudocatenulatum</name>
    <dbReference type="NCBI Taxonomy" id="28026"/>
    <lineage>
        <taxon>Bacteria</taxon>
        <taxon>Bacillati</taxon>
        <taxon>Actinomycetota</taxon>
        <taxon>Actinomycetes</taxon>
        <taxon>Bifidobacteriales</taxon>
        <taxon>Bifidobacteriaceae</taxon>
        <taxon>Bifidobacterium</taxon>
    </lineage>
</organism>
<dbReference type="InterPro" id="IPR018982">
    <property type="entry name" value="RQC_domain"/>
</dbReference>
<dbReference type="Pfam" id="PF06114">
    <property type="entry name" value="Peptidase_M78"/>
    <property type="match status" value="1"/>
</dbReference>
<evidence type="ECO:0000313" key="3">
    <source>
        <dbReference type="EMBL" id="MCB4880342.1"/>
    </source>
</evidence>
<sequence>MSNGRAVWSGEITSGVRRYVQLLQHEACRRHPQFSDCCNPRTEDWQHGPLGMLRYIWEDDVDIIWKDRSRIVTLPDSGVRIGVGGKTSEVPGFYKKDRVSKPVIYVYQRYESNDPRSRRAQFTVFHELAHYLLDTLPADAPLLSAELEACEDRSAFEERICDAFAANCLIPDELLKDCLKEYGLNSEGASELYKRSYASAQCVAHRLRDCFRTSGFIWVVYADGRMRSISRGLVTSEYRVVATSAKMSIHDTCLPDTELLLRSPEEWSEQYELALDGAYNVSATGCGSNGGVFVVGNTKKNKGKPFCRECMRQIDLTEEAREICRIISKIHSKWKLGCGKEKLICYLLGKDNKKTKIMRACFGEYKGFSSGRRLTRRILETVFEELIVRGIVTYAGIGEYPGLVEGKRFDDINDDGFYLILGNPEYNRV</sequence>
<dbReference type="PANTHER" id="PTHR43236:SF2">
    <property type="entry name" value="BLL0069 PROTEIN"/>
    <property type="match status" value="1"/>
</dbReference>
<evidence type="ECO:0000259" key="1">
    <source>
        <dbReference type="Pfam" id="PF06114"/>
    </source>
</evidence>
<dbReference type="Pfam" id="PF09382">
    <property type="entry name" value="RQC"/>
    <property type="match status" value="1"/>
</dbReference>
<dbReference type="Gene3D" id="1.10.10.10">
    <property type="entry name" value="Winged helix-like DNA-binding domain superfamily/Winged helix DNA-binding domain"/>
    <property type="match status" value="1"/>
</dbReference>
<dbReference type="AlphaFoldDB" id="A0AAW4TPZ0"/>
<dbReference type="GO" id="GO:0006260">
    <property type="term" value="P:DNA replication"/>
    <property type="evidence" value="ECO:0007669"/>
    <property type="project" value="InterPro"/>
</dbReference>
<evidence type="ECO:0000259" key="2">
    <source>
        <dbReference type="Pfam" id="PF09382"/>
    </source>
</evidence>
<name>A0AAW4TPZ0_BIFPS</name>
<dbReference type="GO" id="GO:0006281">
    <property type="term" value="P:DNA repair"/>
    <property type="evidence" value="ECO:0007669"/>
    <property type="project" value="InterPro"/>
</dbReference>
<protein>
    <submittedName>
        <fullName evidence="3">ImmA/IrrE family metallo-endopeptidase</fullName>
    </submittedName>
</protein>
<feature type="domain" description="RQC" evidence="2">
    <location>
        <begin position="312"/>
        <end position="404"/>
    </location>
</feature>
<dbReference type="InterPro" id="IPR052345">
    <property type="entry name" value="Rad_response_metalloprotease"/>
</dbReference>
<evidence type="ECO:0000313" key="4">
    <source>
        <dbReference type="Proteomes" id="UP001197735"/>
    </source>
</evidence>
<dbReference type="InterPro" id="IPR010359">
    <property type="entry name" value="IrrE_HExxH"/>
</dbReference>
<dbReference type="RefSeq" id="WP_226590059.1">
    <property type="nucleotide sequence ID" value="NZ_JAHXEI010000003.1"/>
</dbReference>
<accession>A0AAW4TPZ0</accession>
<feature type="domain" description="IrrE N-terminal-like" evidence="1">
    <location>
        <begin position="116"/>
        <end position="207"/>
    </location>
</feature>
<dbReference type="GO" id="GO:0043138">
    <property type="term" value="F:3'-5' DNA helicase activity"/>
    <property type="evidence" value="ECO:0007669"/>
    <property type="project" value="InterPro"/>
</dbReference>
<dbReference type="PANTHER" id="PTHR43236">
    <property type="entry name" value="ANTITOXIN HIGA1"/>
    <property type="match status" value="1"/>
</dbReference>
<dbReference type="EMBL" id="JAHXEI010000003">
    <property type="protein sequence ID" value="MCB4880342.1"/>
    <property type="molecule type" value="Genomic_DNA"/>
</dbReference>
<proteinExistence type="predicted"/>
<reference evidence="3" key="1">
    <citation type="submission" date="2021-07" db="EMBL/GenBank/DDBJ databases">
        <title>Xylan utilisation by Bifidobacterium pseudocatenulatum.</title>
        <authorList>
            <person name="Watanabe Y."/>
        </authorList>
    </citation>
    <scope>NUCLEOTIDE SEQUENCE</scope>
    <source>
        <strain evidence="3">YIT12824</strain>
    </source>
</reference>
<comment type="caution">
    <text evidence="3">The sequence shown here is derived from an EMBL/GenBank/DDBJ whole genome shotgun (WGS) entry which is preliminary data.</text>
</comment>
<dbReference type="Gene3D" id="1.10.10.2910">
    <property type="match status" value="1"/>
</dbReference>